<dbReference type="InterPro" id="IPR015422">
    <property type="entry name" value="PyrdxlP-dep_Trfase_small"/>
</dbReference>
<evidence type="ECO:0000256" key="8">
    <source>
        <dbReference type="ARBA" id="ARBA00047481"/>
    </source>
</evidence>
<dbReference type="RefSeq" id="WP_147657928.1">
    <property type="nucleotide sequence ID" value="NZ_BMFM01000001.1"/>
</dbReference>
<evidence type="ECO:0000256" key="2">
    <source>
        <dbReference type="ARBA" id="ARBA00005011"/>
    </source>
</evidence>
<dbReference type="GO" id="GO:0000105">
    <property type="term" value="P:L-histidine biosynthetic process"/>
    <property type="evidence" value="ECO:0007669"/>
    <property type="project" value="UniProtKB-UniRule"/>
</dbReference>
<dbReference type="PANTHER" id="PTHR43643:SF3">
    <property type="entry name" value="HISTIDINOL-PHOSPHATE AMINOTRANSFERASE"/>
    <property type="match status" value="1"/>
</dbReference>
<dbReference type="Gene3D" id="3.90.1150.10">
    <property type="entry name" value="Aspartate Aminotransferase, domain 1"/>
    <property type="match status" value="1"/>
</dbReference>
<keyword evidence="12" id="KW-1185">Reference proteome</keyword>
<feature type="domain" description="Aminotransferase class I/classII large" evidence="10">
    <location>
        <begin position="32"/>
        <end position="358"/>
    </location>
</feature>
<evidence type="ECO:0000256" key="6">
    <source>
        <dbReference type="ARBA" id="ARBA00022679"/>
    </source>
</evidence>
<evidence type="ECO:0000256" key="5">
    <source>
        <dbReference type="ARBA" id="ARBA00022576"/>
    </source>
</evidence>
<dbReference type="NCBIfam" id="TIGR01141">
    <property type="entry name" value="hisC"/>
    <property type="match status" value="1"/>
</dbReference>
<dbReference type="InterPro" id="IPR004839">
    <property type="entry name" value="Aminotransferase_I/II_large"/>
</dbReference>
<keyword evidence="9" id="KW-0028">Amino-acid biosynthesis</keyword>
<evidence type="ECO:0000256" key="1">
    <source>
        <dbReference type="ARBA" id="ARBA00001933"/>
    </source>
</evidence>
<reference evidence="11 12" key="1">
    <citation type="journal article" date="2015" name="Int. J. Syst. Evol. Microbiol.">
        <title>Youhaiella tibetensis gen. nov., sp. nov., isolated from subsurface sediment.</title>
        <authorList>
            <person name="Wang Y.X."/>
            <person name="Huang F.Q."/>
            <person name="Nogi Y."/>
            <person name="Pang S.J."/>
            <person name="Wang P.K."/>
            <person name="Lv J."/>
        </authorList>
    </citation>
    <scope>NUCLEOTIDE SEQUENCE [LARGE SCALE GENOMIC DNA]</scope>
    <source>
        <strain evidence="12">fig4</strain>
    </source>
</reference>
<dbReference type="InterPro" id="IPR050106">
    <property type="entry name" value="HistidinolP_aminotransfase"/>
</dbReference>
<dbReference type="UniPathway" id="UPA00031">
    <property type="reaction ID" value="UER00012"/>
</dbReference>
<sequence length="366" mass="39682">MSAPDRPVPRPGLLTIAPYVPGRSQAAPGVEPVKLSANESPIGTSPMALAAYKAAVAEGLEIYPEGTSRHLRIALGEVYGLDPDRILCGNGSDDILHLLAQAFLGEGDEAVMSKYGFSVYPIITRAADATIVMAEEEDYTASVDAMLAAVTERTRMVFLANPNNPTGTYLPASELKRLHAGLRPDILFVLDSAYADFVTADDYTVGVDLVDNARNVVMVRTFSKIGLAAARVGWMYGPREIVELVNRIRGPFNLNRPAIFAAAAAARDAAFNQRLREYNADWRDWLSQSLNSNQMRVLPSQGNFILVLFPDAAQAAAAFQALYQQGLIVREVGESYGIPNGLRISIGPEDAMRRVVDILKEFGGRP</sequence>
<comment type="similarity">
    <text evidence="3 9">Belongs to the class-II pyridoxal-phosphate-dependent aminotransferase family. Histidinol-phosphate aminotransferase subfamily.</text>
</comment>
<keyword evidence="5 9" id="KW-0032">Aminotransferase</keyword>
<evidence type="ECO:0000313" key="12">
    <source>
        <dbReference type="Proteomes" id="UP000321062"/>
    </source>
</evidence>
<keyword evidence="7 9" id="KW-0663">Pyridoxal phosphate</keyword>
<accession>A0A5B9DV80</accession>
<dbReference type="InterPro" id="IPR005861">
    <property type="entry name" value="HisP_aminotrans"/>
</dbReference>
<dbReference type="EC" id="2.6.1.9" evidence="9"/>
<evidence type="ECO:0000259" key="10">
    <source>
        <dbReference type="Pfam" id="PF00155"/>
    </source>
</evidence>
<dbReference type="Gene3D" id="3.40.640.10">
    <property type="entry name" value="Type I PLP-dependent aspartate aminotransferase-like (Major domain)"/>
    <property type="match status" value="1"/>
</dbReference>
<comment type="cofactor">
    <cofactor evidence="1 9">
        <name>pyridoxal 5'-phosphate</name>
        <dbReference type="ChEBI" id="CHEBI:597326"/>
    </cofactor>
</comment>
<dbReference type="OrthoDB" id="9809616at2"/>
<dbReference type="AlphaFoldDB" id="A0A5B9DV80"/>
<dbReference type="Pfam" id="PF00155">
    <property type="entry name" value="Aminotran_1_2"/>
    <property type="match status" value="1"/>
</dbReference>
<comment type="pathway">
    <text evidence="2 9">Amino-acid biosynthesis; L-histidine biosynthesis; L-histidine from 5-phospho-alpha-D-ribose 1-diphosphate: step 7/9.</text>
</comment>
<keyword evidence="6 9" id="KW-0808">Transferase</keyword>
<comment type="subunit">
    <text evidence="4 9">Homodimer.</text>
</comment>
<dbReference type="InterPro" id="IPR015421">
    <property type="entry name" value="PyrdxlP-dep_Trfase_major"/>
</dbReference>
<dbReference type="EMBL" id="CP041690">
    <property type="protein sequence ID" value="QEE22348.1"/>
    <property type="molecule type" value="Genomic_DNA"/>
</dbReference>
<feature type="modified residue" description="N6-(pyridoxal phosphate)lysine" evidence="9">
    <location>
        <position position="224"/>
    </location>
</feature>
<comment type="catalytic activity">
    <reaction evidence="8 9">
        <text>L-histidinol phosphate + 2-oxoglutarate = 3-(imidazol-4-yl)-2-oxopropyl phosphate + L-glutamate</text>
        <dbReference type="Rhea" id="RHEA:23744"/>
        <dbReference type="ChEBI" id="CHEBI:16810"/>
        <dbReference type="ChEBI" id="CHEBI:29985"/>
        <dbReference type="ChEBI" id="CHEBI:57766"/>
        <dbReference type="ChEBI" id="CHEBI:57980"/>
        <dbReference type="EC" id="2.6.1.9"/>
    </reaction>
</comment>
<organism evidence="11 12">
    <name type="scientific">Paradevosia tibetensis</name>
    <dbReference type="NCBI Taxonomy" id="1447062"/>
    <lineage>
        <taxon>Bacteria</taxon>
        <taxon>Pseudomonadati</taxon>
        <taxon>Pseudomonadota</taxon>
        <taxon>Alphaproteobacteria</taxon>
        <taxon>Hyphomicrobiales</taxon>
        <taxon>Devosiaceae</taxon>
        <taxon>Paradevosia</taxon>
    </lineage>
</organism>
<evidence type="ECO:0000256" key="7">
    <source>
        <dbReference type="ARBA" id="ARBA00022898"/>
    </source>
</evidence>
<proteinExistence type="inferred from homology"/>
<evidence type="ECO:0000313" key="11">
    <source>
        <dbReference type="EMBL" id="QEE22348.1"/>
    </source>
</evidence>
<dbReference type="InterPro" id="IPR015424">
    <property type="entry name" value="PyrdxlP-dep_Trfase"/>
</dbReference>
<name>A0A5B9DV80_9HYPH</name>
<dbReference type="HAMAP" id="MF_01023">
    <property type="entry name" value="HisC_aminotrans_2"/>
    <property type="match status" value="1"/>
</dbReference>
<dbReference type="CDD" id="cd00609">
    <property type="entry name" value="AAT_like"/>
    <property type="match status" value="1"/>
</dbReference>
<keyword evidence="9" id="KW-0368">Histidine biosynthesis</keyword>
<dbReference type="Proteomes" id="UP000321062">
    <property type="component" value="Chromosome"/>
</dbReference>
<evidence type="ECO:0000256" key="3">
    <source>
        <dbReference type="ARBA" id="ARBA00007970"/>
    </source>
</evidence>
<dbReference type="SUPFAM" id="SSF53383">
    <property type="entry name" value="PLP-dependent transferases"/>
    <property type="match status" value="1"/>
</dbReference>
<dbReference type="KEGG" id="yti:FNA67_20235"/>
<dbReference type="GO" id="GO:0004400">
    <property type="term" value="F:histidinol-phosphate transaminase activity"/>
    <property type="evidence" value="ECO:0007669"/>
    <property type="project" value="UniProtKB-UniRule"/>
</dbReference>
<protein>
    <recommendedName>
        <fullName evidence="9">Histidinol-phosphate aminotransferase</fullName>
        <ecNumber evidence="9">2.6.1.9</ecNumber>
    </recommendedName>
    <alternativeName>
        <fullName evidence="9">Imidazole acetol-phosphate transaminase</fullName>
    </alternativeName>
</protein>
<dbReference type="PANTHER" id="PTHR43643">
    <property type="entry name" value="HISTIDINOL-PHOSPHATE AMINOTRANSFERASE 2"/>
    <property type="match status" value="1"/>
</dbReference>
<evidence type="ECO:0000256" key="4">
    <source>
        <dbReference type="ARBA" id="ARBA00011738"/>
    </source>
</evidence>
<evidence type="ECO:0000256" key="9">
    <source>
        <dbReference type="HAMAP-Rule" id="MF_01023"/>
    </source>
</evidence>
<dbReference type="GO" id="GO:0030170">
    <property type="term" value="F:pyridoxal phosphate binding"/>
    <property type="evidence" value="ECO:0007669"/>
    <property type="project" value="InterPro"/>
</dbReference>
<gene>
    <name evidence="9" type="primary">hisC</name>
    <name evidence="11" type="ORF">FNA67_20235</name>
</gene>